<dbReference type="AlphaFoldDB" id="A0A3A6U9T9"/>
<keyword evidence="2" id="KW-1185">Reference proteome</keyword>
<gene>
    <name evidence="1" type="ORF">D5R81_06035</name>
</gene>
<name>A0A3A6U9T9_9GAMM</name>
<accession>A0A3A6U9T9</accession>
<evidence type="ECO:0000313" key="2">
    <source>
        <dbReference type="Proteomes" id="UP000273022"/>
    </source>
</evidence>
<organism evidence="1 2">
    <name type="scientific">Parashewanella spongiae</name>
    <dbReference type="NCBI Taxonomy" id="342950"/>
    <lineage>
        <taxon>Bacteria</taxon>
        <taxon>Pseudomonadati</taxon>
        <taxon>Pseudomonadota</taxon>
        <taxon>Gammaproteobacteria</taxon>
        <taxon>Alteromonadales</taxon>
        <taxon>Shewanellaceae</taxon>
        <taxon>Parashewanella</taxon>
    </lineage>
</organism>
<dbReference type="EMBL" id="QYYH01000027">
    <property type="protein sequence ID" value="RJY18283.1"/>
    <property type="molecule type" value="Genomic_DNA"/>
</dbReference>
<sequence length="75" mass="8628">MANLLLKSVDELITLFSIFSTKNAATRLTETVEFIRLQNQEAAEKVYQWGQVVSDYEIYRVSEKMHLGKSGTKEE</sequence>
<dbReference type="Proteomes" id="UP000273022">
    <property type="component" value="Unassembled WGS sequence"/>
</dbReference>
<protein>
    <submittedName>
        <fullName evidence="1">Uncharacterized protein</fullName>
    </submittedName>
</protein>
<dbReference type="RefSeq" id="WP_121852757.1">
    <property type="nucleotide sequence ID" value="NZ_CP037952.1"/>
</dbReference>
<evidence type="ECO:0000313" key="1">
    <source>
        <dbReference type="EMBL" id="RJY18283.1"/>
    </source>
</evidence>
<comment type="caution">
    <text evidence="1">The sequence shown here is derived from an EMBL/GenBank/DDBJ whole genome shotgun (WGS) entry which is preliminary data.</text>
</comment>
<proteinExistence type="predicted"/>
<reference evidence="1 2" key="1">
    <citation type="submission" date="2018-09" db="EMBL/GenBank/DDBJ databases">
        <title>Phylogeny of the Shewanellaceae, and recommendation for two new genera, Pseudoshewanella and Parashewanella.</title>
        <authorList>
            <person name="Wang G."/>
        </authorList>
    </citation>
    <scope>NUCLEOTIDE SEQUENCE [LARGE SCALE GENOMIC DNA]</scope>
    <source>
        <strain evidence="1 2">KCTC 22492</strain>
    </source>
</reference>